<dbReference type="InterPro" id="IPR056336">
    <property type="entry name" value="YVC1_C"/>
</dbReference>
<feature type="transmembrane region" description="Helical" evidence="2">
    <location>
        <begin position="368"/>
        <end position="393"/>
    </location>
</feature>
<organism evidence="5 6">
    <name type="scientific">Sparassis crispa</name>
    <dbReference type="NCBI Taxonomy" id="139825"/>
    <lineage>
        <taxon>Eukaryota</taxon>
        <taxon>Fungi</taxon>
        <taxon>Dikarya</taxon>
        <taxon>Basidiomycota</taxon>
        <taxon>Agaricomycotina</taxon>
        <taxon>Agaricomycetes</taxon>
        <taxon>Polyporales</taxon>
        <taxon>Sparassidaceae</taxon>
        <taxon>Sparassis</taxon>
    </lineage>
</organism>
<dbReference type="Pfam" id="PF23317">
    <property type="entry name" value="YVC1_C"/>
    <property type="match status" value="1"/>
</dbReference>
<keyword evidence="2" id="KW-0472">Membrane</keyword>
<keyword evidence="2" id="KW-0812">Transmembrane</keyword>
<feature type="transmembrane region" description="Helical" evidence="2">
    <location>
        <begin position="305"/>
        <end position="323"/>
    </location>
</feature>
<evidence type="ECO:0000259" key="3">
    <source>
        <dbReference type="Pfam" id="PF23190"/>
    </source>
</evidence>
<gene>
    <name evidence="5" type="ORF">SCP_0903190</name>
</gene>
<evidence type="ECO:0000259" key="4">
    <source>
        <dbReference type="Pfam" id="PF23317"/>
    </source>
</evidence>
<reference evidence="5 6" key="1">
    <citation type="journal article" date="2018" name="Sci. Rep.">
        <title>Genome sequence of the cauliflower mushroom Sparassis crispa (Hanabiratake) and its association with beneficial usage.</title>
        <authorList>
            <person name="Kiyama R."/>
            <person name="Furutani Y."/>
            <person name="Kawaguchi K."/>
            <person name="Nakanishi T."/>
        </authorList>
    </citation>
    <scope>NUCLEOTIDE SEQUENCE [LARGE SCALE GENOMIC DNA]</scope>
</reference>
<dbReference type="EMBL" id="BFAD01000009">
    <property type="protein sequence ID" value="GBE86440.1"/>
    <property type="molecule type" value="Genomic_DNA"/>
</dbReference>
<dbReference type="InParanoid" id="A0A401GW67"/>
<name>A0A401GW67_9APHY</name>
<proteinExistence type="predicted"/>
<feature type="compositionally biased region" description="Polar residues" evidence="1">
    <location>
        <begin position="638"/>
        <end position="649"/>
    </location>
</feature>
<feature type="region of interest" description="Disordered" evidence="1">
    <location>
        <begin position="680"/>
        <end position="781"/>
    </location>
</feature>
<feature type="compositionally biased region" description="Polar residues" evidence="1">
    <location>
        <begin position="728"/>
        <end position="750"/>
    </location>
</feature>
<dbReference type="InterPro" id="IPR056337">
    <property type="entry name" value="LHD_YVC1"/>
</dbReference>
<keyword evidence="6" id="KW-1185">Reference proteome</keyword>
<dbReference type="Proteomes" id="UP000287166">
    <property type="component" value="Unassembled WGS sequence"/>
</dbReference>
<evidence type="ECO:0000313" key="6">
    <source>
        <dbReference type="Proteomes" id="UP000287166"/>
    </source>
</evidence>
<dbReference type="PANTHER" id="PTHR35859:SF1">
    <property type="entry name" value="NONSELECTIVE CATION CHANNEL PROTEIN"/>
    <property type="match status" value="1"/>
</dbReference>
<feature type="transmembrane region" description="Helical" evidence="2">
    <location>
        <begin position="517"/>
        <end position="536"/>
    </location>
</feature>
<feature type="transmembrane region" description="Helical" evidence="2">
    <location>
        <begin position="266"/>
        <end position="284"/>
    </location>
</feature>
<feature type="transmembrane region" description="Helical" evidence="2">
    <location>
        <begin position="243"/>
        <end position="260"/>
    </location>
</feature>
<dbReference type="AlphaFoldDB" id="A0A401GW67"/>
<dbReference type="STRING" id="139825.A0A401GW67"/>
<evidence type="ECO:0008006" key="7">
    <source>
        <dbReference type="Google" id="ProtNLM"/>
    </source>
</evidence>
<evidence type="ECO:0000313" key="5">
    <source>
        <dbReference type="EMBL" id="GBE86440.1"/>
    </source>
</evidence>
<evidence type="ECO:0000256" key="1">
    <source>
        <dbReference type="SAM" id="MobiDB-lite"/>
    </source>
</evidence>
<feature type="transmembrane region" description="Helical" evidence="2">
    <location>
        <begin position="434"/>
        <end position="455"/>
    </location>
</feature>
<dbReference type="Pfam" id="PF23190">
    <property type="entry name" value="LHD_TRPY1"/>
    <property type="match status" value="1"/>
</dbReference>
<comment type="caution">
    <text evidence="5">The sequence shown here is derived from an EMBL/GenBank/DDBJ whole genome shotgun (WGS) entry which is preliminary data.</text>
</comment>
<dbReference type="OrthoDB" id="2373987at2759"/>
<feature type="transmembrane region" description="Helical" evidence="2">
    <location>
        <begin position="493"/>
        <end position="510"/>
    </location>
</feature>
<feature type="compositionally biased region" description="Basic residues" evidence="1">
    <location>
        <begin position="611"/>
        <end position="620"/>
    </location>
</feature>
<feature type="domain" description="Calcium channel YVC1-like C-terminal transmembrane" evidence="4">
    <location>
        <begin position="249"/>
        <end position="545"/>
    </location>
</feature>
<dbReference type="RefSeq" id="XP_027617353.1">
    <property type="nucleotide sequence ID" value="XM_027761552.1"/>
</dbReference>
<feature type="domain" description="YVC1 N-terminal linker helical" evidence="3">
    <location>
        <begin position="23"/>
        <end position="180"/>
    </location>
</feature>
<dbReference type="InterPro" id="IPR052971">
    <property type="entry name" value="TRP_calcium_channel"/>
</dbReference>
<dbReference type="PANTHER" id="PTHR35859">
    <property type="entry name" value="NONSELECTIVE CATION CHANNEL PROTEIN"/>
    <property type="match status" value="1"/>
</dbReference>
<keyword evidence="2" id="KW-1133">Transmembrane helix</keyword>
<accession>A0A401GW67</accession>
<feature type="region of interest" description="Disordered" evidence="1">
    <location>
        <begin position="596"/>
        <end position="652"/>
    </location>
</feature>
<dbReference type="GeneID" id="38783357"/>
<feature type="transmembrane region" description="Helical" evidence="2">
    <location>
        <begin position="335"/>
        <end position="356"/>
    </location>
</feature>
<evidence type="ECO:0000256" key="2">
    <source>
        <dbReference type="SAM" id="Phobius"/>
    </source>
</evidence>
<protein>
    <recommendedName>
        <fullName evidence="7">Calcium channel YVC1</fullName>
    </recommendedName>
</protein>
<sequence length="805" mass="90498">MSEAAPERQPLLRAADVDTTEVYPIIQLIREDVMHNIDIALSYEALIAPEVTINLILPLEEKYNKIQRQGNLSIVFCLLLNRVYFIRDTHLSTAPLSRTRAALCEILAIRTLREHAHNMLELALAVTMSWPVYSGAPPELLQRAREEREEDPEERVGNAIEMAILGQAKRFTNSSACQKWKDCVPSGQQSFNPLGCTFAVTPGALSLILHLQTYKRTPIHFYDPYKAPLLDHYRLKVPAIRSVLEYTNFLVMFVLFIVALEFNTMGHINVAEGIFMIYALGFTLEKVAAMQEHGITLYFKGTWNGFDLAFVTLYCAYAILRLVGVYNHRHWARELGIDFLALIAVLMFPRLAFVTLKNNVMVLSLRAMIVQFVALMCVAAFCFGGFMYAIWTFSRNKAGYSASQVAWWMLDLWFGLDASLFDAAAAIHPWLGPVTIVTYASLSNTLLLTILVSILSHTFSTINDDASAEAMFRRAVSTIEGVKADFLFSYQPPINLVALCILLPAGYILSPRWFHKLNVFMIRLTSFPVLLLIAWYERQAKRSGSFTFYETVSAAAEKVFDTLPRHLKRLTFFEGLSGPDADIDAIFELEDEFEESALDTVEEPTSFAGLRPRRMSHGSRRPTVGRSTPPRSSRKSEQQQVGHPSGPSSSRHRLNSIVTHWEIPQSVSSPLAQIYQPQSTEENFADGQDGVSPSVSYGRRRLSSLHQRSTMDLSGGPGHHATAFKRFPTTSPGSRSGGLSSQPLSESPGQRSDMRSHTSLEQPETAEQIEESQPQAGIQRRLDTIEERQKRIEDLLVQLSERVVH</sequence>